<feature type="compositionally biased region" description="Polar residues" evidence="1">
    <location>
        <begin position="66"/>
        <end position="87"/>
    </location>
</feature>
<dbReference type="InterPro" id="IPR024535">
    <property type="entry name" value="RHGA/B-epi-like_pectate_lyase"/>
</dbReference>
<dbReference type="SUPFAM" id="SSF51126">
    <property type="entry name" value="Pectin lyase-like"/>
    <property type="match status" value="2"/>
</dbReference>
<dbReference type="Pfam" id="PF12708">
    <property type="entry name" value="Pect-lyase_RHGA_epim"/>
    <property type="match status" value="1"/>
</dbReference>
<dbReference type="SMART" id="SM00710">
    <property type="entry name" value="PbH1"/>
    <property type="match status" value="9"/>
</dbReference>
<dbReference type="RefSeq" id="WP_144998328.1">
    <property type="nucleotide sequence ID" value="NZ_CP036281.1"/>
</dbReference>
<dbReference type="EMBL" id="CP036281">
    <property type="protein sequence ID" value="QDU82285.1"/>
    <property type="molecule type" value="Genomic_DNA"/>
</dbReference>
<reference evidence="3 4" key="1">
    <citation type="submission" date="2019-02" db="EMBL/GenBank/DDBJ databases">
        <title>Deep-cultivation of Planctomycetes and their phenomic and genomic characterization uncovers novel biology.</title>
        <authorList>
            <person name="Wiegand S."/>
            <person name="Jogler M."/>
            <person name="Boedeker C."/>
            <person name="Pinto D."/>
            <person name="Vollmers J."/>
            <person name="Rivas-Marin E."/>
            <person name="Kohn T."/>
            <person name="Peeters S.H."/>
            <person name="Heuer A."/>
            <person name="Rast P."/>
            <person name="Oberbeckmann S."/>
            <person name="Bunk B."/>
            <person name="Jeske O."/>
            <person name="Meyerdierks A."/>
            <person name="Storesund J.E."/>
            <person name="Kallscheuer N."/>
            <person name="Luecker S."/>
            <person name="Lage O.M."/>
            <person name="Pohl T."/>
            <person name="Merkel B.J."/>
            <person name="Hornburger P."/>
            <person name="Mueller R.-W."/>
            <person name="Bruemmer F."/>
            <person name="Labrenz M."/>
            <person name="Spormann A.M."/>
            <person name="Op den Camp H."/>
            <person name="Overmann J."/>
            <person name="Amann R."/>
            <person name="Jetten M.S.M."/>
            <person name="Mascher T."/>
            <person name="Medema M.H."/>
            <person name="Devos D.P."/>
            <person name="Kaster A.-K."/>
            <person name="Ovreas L."/>
            <person name="Rohde M."/>
            <person name="Galperin M.Y."/>
            <person name="Jogler C."/>
        </authorList>
    </citation>
    <scope>NUCLEOTIDE SEQUENCE [LARGE SCALE GENOMIC DNA]</scope>
    <source>
        <strain evidence="3 4">Pla110</strain>
    </source>
</reference>
<dbReference type="GO" id="GO:0016829">
    <property type="term" value="F:lyase activity"/>
    <property type="evidence" value="ECO:0007669"/>
    <property type="project" value="UniProtKB-KW"/>
</dbReference>
<dbReference type="InterPro" id="IPR011050">
    <property type="entry name" value="Pectin_lyase_fold/virulence"/>
</dbReference>
<evidence type="ECO:0000259" key="2">
    <source>
        <dbReference type="Pfam" id="PF12708"/>
    </source>
</evidence>
<dbReference type="Proteomes" id="UP000317178">
    <property type="component" value="Chromosome"/>
</dbReference>
<organism evidence="3 4">
    <name type="scientific">Polystyrenella longa</name>
    <dbReference type="NCBI Taxonomy" id="2528007"/>
    <lineage>
        <taxon>Bacteria</taxon>
        <taxon>Pseudomonadati</taxon>
        <taxon>Planctomycetota</taxon>
        <taxon>Planctomycetia</taxon>
        <taxon>Planctomycetales</taxon>
        <taxon>Planctomycetaceae</taxon>
        <taxon>Polystyrenella</taxon>
    </lineage>
</organism>
<keyword evidence="4" id="KW-1185">Reference proteome</keyword>
<dbReference type="InterPro" id="IPR006626">
    <property type="entry name" value="PbH1"/>
</dbReference>
<evidence type="ECO:0000256" key="1">
    <source>
        <dbReference type="SAM" id="MobiDB-lite"/>
    </source>
</evidence>
<evidence type="ECO:0000313" key="3">
    <source>
        <dbReference type="EMBL" id="QDU82285.1"/>
    </source>
</evidence>
<sequence length="579" mass="61582">MPAAPTLETLEARCLLSGNALPISTEEIPLDDEQHIDSIDMLLGGEENHSNSSPNFASSPAQVISSTTLNNNNNRPTSENIADNSGEGSFDQLFDDFSEEMMSEQEGEFSYGGMNGVEILDDGTSIVASSPSAFLLSSRAKSNAAGTLQANNDLSASTSPESISINLSVMKVRFDVRDFGAVGDGVTDDTAALQAALDAAAGQELFLGTGTYLISDSLKISSNTRMIGEGSGSVLQFTWTDGSEGGDYYLGNKNRSDETNGDYNIELRDFKLVGGNSGNPYGVATGVITHGIFLRRVTNALVTGVEIQKTSGFAICNVGMINGKFTNNIIRDVGRDGITSFPLIKDNDPNFNNYPLDGLVISNNQFYNLGDDAIAVHAGTRTSFNLNHPPRNITITNNTIVGRITDHELGQGRGICLTGVWDATVTNNDISNTVSTGILITSWYNISVDPGMTDEAIRSDNILISSNTINGAGASEGLSRVKYGVQVKGVDRIQLLSNIIADAADRGMDIRSTTNIDVIGNEVRGALGNAAILFGGGSAYDVVNVVVRNNVLEHWSDQALVFYHVINSIDDSNLISLLT</sequence>
<feature type="region of interest" description="Disordered" evidence="1">
    <location>
        <begin position="66"/>
        <end position="92"/>
    </location>
</feature>
<gene>
    <name evidence="3" type="ORF">Pla110_40400</name>
</gene>
<accession>A0A518CSV3</accession>
<evidence type="ECO:0000313" key="4">
    <source>
        <dbReference type="Proteomes" id="UP000317178"/>
    </source>
</evidence>
<protein>
    <submittedName>
        <fullName evidence="3">Pectate lyase superfamily protein</fullName>
    </submittedName>
</protein>
<feature type="domain" description="Rhamnogalacturonase A/B/Epimerase-like pectate lyase" evidence="2">
    <location>
        <begin position="175"/>
        <end position="437"/>
    </location>
</feature>
<dbReference type="InterPro" id="IPR012334">
    <property type="entry name" value="Pectin_lyas_fold"/>
</dbReference>
<dbReference type="OrthoDB" id="9795222at2"/>
<name>A0A518CSV3_9PLAN</name>
<dbReference type="KEGG" id="plon:Pla110_40400"/>
<keyword evidence="3" id="KW-0456">Lyase</keyword>
<dbReference type="Gene3D" id="2.160.20.10">
    <property type="entry name" value="Single-stranded right-handed beta-helix, Pectin lyase-like"/>
    <property type="match status" value="2"/>
</dbReference>
<dbReference type="AlphaFoldDB" id="A0A518CSV3"/>
<proteinExistence type="predicted"/>